<feature type="domain" description="DnaB/C C-terminal" evidence="2">
    <location>
        <begin position="156"/>
        <end position="232"/>
    </location>
</feature>
<dbReference type="InterPro" id="IPR053162">
    <property type="entry name" value="DnaD"/>
</dbReference>
<accession>A0A8S5NVJ4</accession>
<evidence type="ECO:0000259" key="2">
    <source>
        <dbReference type="Pfam" id="PF07261"/>
    </source>
</evidence>
<feature type="region of interest" description="Disordered" evidence="1">
    <location>
        <begin position="235"/>
        <end position="264"/>
    </location>
</feature>
<proteinExistence type="predicted"/>
<dbReference type="PANTHER" id="PTHR37293:SF6">
    <property type="entry name" value="DNA REPLICATION PROTEIN DNAD"/>
    <property type="match status" value="1"/>
</dbReference>
<protein>
    <submittedName>
        <fullName evidence="3">Dna polymerase B</fullName>
    </submittedName>
</protein>
<feature type="region of interest" description="Disordered" evidence="1">
    <location>
        <begin position="109"/>
        <end position="133"/>
    </location>
</feature>
<dbReference type="InterPro" id="IPR034829">
    <property type="entry name" value="DnaD-like_sf"/>
</dbReference>
<sequence>MISNTIVRTARFLKMPPTTQNLYFHSVLNADDDGVVEAFPVMRLIGATEDDLKILVEKEFVYLLNDDLVTYIKDWNEQNTIRADRKVDSIYKELLLSVVPEVDYKTSKKKSSQPVVRQMTDNSQTNDRLSQDKLSQDNLSQDKLVVNHSLKPIQTFYENNGFGTLSSKTIQDFNYWIDDFKKIGADEQDAIDLIIHAMKLAVDNNVRKYSYVNSILKNWEQKRLVTVEQIEAMEKEREQTKQQQPHRASNMPDYSTWVKTGDDF</sequence>
<reference evidence="3" key="1">
    <citation type="journal article" date="2021" name="Proc. Natl. Acad. Sci. U.S.A.">
        <title>A Catalog of Tens of Thousands of Viruses from Human Metagenomes Reveals Hidden Associations with Chronic Diseases.</title>
        <authorList>
            <person name="Tisza M.J."/>
            <person name="Buck C.B."/>
        </authorList>
    </citation>
    <scope>NUCLEOTIDE SEQUENCE</scope>
    <source>
        <strain evidence="3">CtINK4</strain>
    </source>
</reference>
<dbReference type="Pfam" id="PF07261">
    <property type="entry name" value="DnaB_2"/>
    <property type="match status" value="1"/>
</dbReference>
<dbReference type="InterPro" id="IPR006343">
    <property type="entry name" value="DnaB/C_C"/>
</dbReference>
<dbReference type="SUPFAM" id="SSF158499">
    <property type="entry name" value="DnaD domain-like"/>
    <property type="match status" value="1"/>
</dbReference>
<name>A0A8S5NVJ4_9CAUD</name>
<evidence type="ECO:0000256" key="1">
    <source>
        <dbReference type="SAM" id="MobiDB-lite"/>
    </source>
</evidence>
<dbReference type="NCBIfam" id="TIGR01446">
    <property type="entry name" value="DnaD_dom"/>
    <property type="match status" value="1"/>
</dbReference>
<organism evidence="3">
    <name type="scientific">Siphoviridae sp. ctINK4</name>
    <dbReference type="NCBI Taxonomy" id="2825428"/>
    <lineage>
        <taxon>Viruses</taxon>
        <taxon>Duplodnaviria</taxon>
        <taxon>Heunggongvirae</taxon>
        <taxon>Uroviricota</taxon>
        <taxon>Caudoviricetes</taxon>
    </lineage>
</organism>
<feature type="compositionally biased region" description="Polar residues" evidence="1">
    <location>
        <begin position="112"/>
        <end position="128"/>
    </location>
</feature>
<dbReference type="PANTHER" id="PTHR37293">
    <property type="entry name" value="PHAGE REPLICATION PROTEIN-RELATED"/>
    <property type="match status" value="1"/>
</dbReference>
<dbReference type="Gene3D" id="1.10.10.630">
    <property type="entry name" value="DnaD domain-like"/>
    <property type="match status" value="1"/>
</dbReference>
<evidence type="ECO:0000313" key="3">
    <source>
        <dbReference type="EMBL" id="DAD98774.1"/>
    </source>
</evidence>
<dbReference type="EMBL" id="BK015267">
    <property type="protein sequence ID" value="DAD98774.1"/>
    <property type="molecule type" value="Genomic_DNA"/>
</dbReference>